<name>A0A1G1XU86_9BACT</name>
<dbReference type="AlphaFoldDB" id="A0A1G1XU86"/>
<proteinExistence type="predicted"/>
<dbReference type="Proteomes" id="UP000178930">
    <property type="component" value="Unassembled WGS sequence"/>
</dbReference>
<reference evidence="1 2" key="1">
    <citation type="journal article" date="2016" name="Nat. Commun.">
        <title>Thousands of microbial genomes shed light on interconnected biogeochemical processes in an aquifer system.</title>
        <authorList>
            <person name="Anantharaman K."/>
            <person name="Brown C.T."/>
            <person name="Hug L.A."/>
            <person name="Sharon I."/>
            <person name="Castelle C.J."/>
            <person name="Probst A.J."/>
            <person name="Thomas B.C."/>
            <person name="Singh A."/>
            <person name="Wilkins M.J."/>
            <person name="Karaoz U."/>
            <person name="Brodie E.L."/>
            <person name="Williams K.H."/>
            <person name="Hubbard S.S."/>
            <person name="Banfield J.F."/>
        </authorList>
    </citation>
    <scope>NUCLEOTIDE SEQUENCE [LARGE SCALE GENOMIC DNA]</scope>
</reference>
<sequence length="80" mass="9125">MSKKSKIKNQISKLWKPPAAAGISTKLLRFETCPSMPDYYVLYKDEIKPSQINFNIKKVKAMAGGPPLAEKVKRQKLKFK</sequence>
<gene>
    <name evidence="1" type="ORF">A2729_03005</name>
</gene>
<evidence type="ECO:0000313" key="2">
    <source>
        <dbReference type="Proteomes" id="UP000178930"/>
    </source>
</evidence>
<organism evidence="1 2">
    <name type="scientific">Candidatus Buchananbacteria bacterium RIFCSPHIGHO2_01_FULL_39_14</name>
    <dbReference type="NCBI Taxonomy" id="1797532"/>
    <lineage>
        <taxon>Bacteria</taxon>
        <taxon>Candidatus Buchananiibacteriota</taxon>
    </lineage>
</organism>
<dbReference type="STRING" id="1797532.A2729_03005"/>
<protein>
    <submittedName>
        <fullName evidence="1">Uncharacterized protein</fullName>
    </submittedName>
</protein>
<comment type="caution">
    <text evidence="1">The sequence shown here is derived from an EMBL/GenBank/DDBJ whole genome shotgun (WGS) entry which is preliminary data.</text>
</comment>
<evidence type="ECO:0000313" key="1">
    <source>
        <dbReference type="EMBL" id="OGY42857.1"/>
    </source>
</evidence>
<dbReference type="EMBL" id="MHIB01000049">
    <property type="protein sequence ID" value="OGY42857.1"/>
    <property type="molecule type" value="Genomic_DNA"/>
</dbReference>
<accession>A0A1G1XU86</accession>